<dbReference type="InParanoid" id="A0A3Q7P0H1"/>
<dbReference type="RefSeq" id="XP_025727200.1">
    <property type="nucleotide sequence ID" value="XM_025871415.1"/>
</dbReference>
<accession>A0A3Q7P0H1</accession>
<dbReference type="Proteomes" id="UP000286641">
    <property type="component" value="Unplaced"/>
</dbReference>
<feature type="compositionally biased region" description="Polar residues" evidence="1">
    <location>
        <begin position="202"/>
        <end position="214"/>
    </location>
</feature>
<feature type="region of interest" description="Disordered" evidence="1">
    <location>
        <begin position="192"/>
        <end position="214"/>
    </location>
</feature>
<proteinExistence type="predicted"/>
<sequence>MTYRASIHQRGHQNKNVGHHLPEGKQTGPRHIPPRAASALRLPGKGATRVPIIARAAAPFQVPSRTWRRCPRLGDRRPAGARERPRAPGRCLGAKGSDLVSQQSLFVTATRLEAKAAGQPGQGPERRRRGRRWEESARGQGGRRQGPGGWTYSCHNCGDEGLRNRFFQKQTENGRMKIQPTSLDRDLLQSISGRRPDHMGTAKSQANSSAAHIQ</sequence>
<reference key="1">
    <citation type="submission" date="2019-01" db="UniProtKB">
        <authorList>
            <consortium name="RefSeq"/>
        </authorList>
    </citation>
    <scope>IDENTIFICATION</scope>
</reference>
<feature type="compositionally biased region" description="Gly residues" evidence="1">
    <location>
        <begin position="139"/>
        <end position="149"/>
    </location>
</feature>
<feature type="region of interest" description="Disordered" evidence="1">
    <location>
        <begin position="1"/>
        <end position="31"/>
    </location>
</feature>
<feature type="compositionally biased region" description="Basic and acidic residues" evidence="1">
    <location>
        <begin position="72"/>
        <end position="86"/>
    </location>
</feature>
<reference evidence="3" key="2">
    <citation type="submission" date="2025-08" db="UniProtKB">
        <authorList>
            <consortium name="RefSeq"/>
        </authorList>
    </citation>
    <scope>IDENTIFICATION</scope>
    <source>
        <tissue evidence="3">Blood</tissue>
    </source>
</reference>
<evidence type="ECO:0000256" key="1">
    <source>
        <dbReference type="SAM" id="MobiDB-lite"/>
    </source>
</evidence>
<name>A0A3Q7P0H1_CALUR</name>
<feature type="region of interest" description="Disordered" evidence="1">
    <location>
        <begin position="112"/>
        <end position="152"/>
    </location>
</feature>
<gene>
    <name evidence="3" type="primary">LOC112823570</name>
</gene>
<dbReference type="AlphaFoldDB" id="A0A3Q7P0H1"/>
<evidence type="ECO:0000313" key="2">
    <source>
        <dbReference type="Proteomes" id="UP000286641"/>
    </source>
</evidence>
<keyword evidence="2" id="KW-1185">Reference proteome</keyword>
<evidence type="ECO:0000313" key="3">
    <source>
        <dbReference type="RefSeq" id="XP_025727200.1"/>
    </source>
</evidence>
<feature type="region of interest" description="Disordered" evidence="1">
    <location>
        <begin position="71"/>
        <end position="95"/>
    </location>
</feature>
<organism evidence="2 3">
    <name type="scientific">Callorhinus ursinus</name>
    <name type="common">Northern fur seal</name>
    <dbReference type="NCBI Taxonomy" id="34884"/>
    <lineage>
        <taxon>Eukaryota</taxon>
        <taxon>Metazoa</taxon>
        <taxon>Chordata</taxon>
        <taxon>Craniata</taxon>
        <taxon>Vertebrata</taxon>
        <taxon>Euteleostomi</taxon>
        <taxon>Mammalia</taxon>
        <taxon>Eutheria</taxon>
        <taxon>Laurasiatheria</taxon>
        <taxon>Carnivora</taxon>
        <taxon>Caniformia</taxon>
        <taxon>Pinnipedia</taxon>
        <taxon>Otariidae</taxon>
        <taxon>Callorhinus</taxon>
    </lineage>
</organism>
<protein>
    <submittedName>
        <fullName evidence="3">Uncharacterized protein LOC112823570</fullName>
    </submittedName>
</protein>